<evidence type="ECO:0000256" key="1">
    <source>
        <dbReference type="ARBA" id="ARBA00004123"/>
    </source>
</evidence>
<dbReference type="GO" id="GO:0060962">
    <property type="term" value="P:regulation of ribosomal protein gene transcription by RNA polymerase II"/>
    <property type="evidence" value="ECO:0007669"/>
    <property type="project" value="InterPro"/>
</dbReference>
<dbReference type="SUPFAM" id="SSF49879">
    <property type="entry name" value="SMAD/FHA domain"/>
    <property type="match status" value="1"/>
</dbReference>
<organism evidence="5 6">
    <name type="scientific">Crotalaria pallida</name>
    <name type="common">Smooth rattlebox</name>
    <name type="synonym">Crotalaria striata</name>
    <dbReference type="NCBI Taxonomy" id="3830"/>
    <lineage>
        <taxon>Eukaryota</taxon>
        <taxon>Viridiplantae</taxon>
        <taxon>Streptophyta</taxon>
        <taxon>Embryophyta</taxon>
        <taxon>Tracheophyta</taxon>
        <taxon>Spermatophyta</taxon>
        <taxon>Magnoliopsida</taxon>
        <taxon>eudicotyledons</taxon>
        <taxon>Gunneridae</taxon>
        <taxon>Pentapetalae</taxon>
        <taxon>rosids</taxon>
        <taxon>fabids</taxon>
        <taxon>Fabales</taxon>
        <taxon>Fabaceae</taxon>
        <taxon>Papilionoideae</taxon>
        <taxon>50 kb inversion clade</taxon>
        <taxon>genistoids sensu lato</taxon>
        <taxon>core genistoids</taxon>
        <taxon>Crotalarieae</taxon>
        <taxon>Crotalaria</taxon>
    </lineage>
</organism>
<protein>
    <recommendedName>
        <fullName evidence="4">FHA domain-containing protein</fullName>
    </recommendedName>
</protein>
<gene>
    <name evidence="5" type="ORF">RIF29_00658</name>
</gene>
<dbReference type="GO" id="GO:0005634">
    <property type="term" value="C:nucleus"/>
    <property type="evidence" value="ECO:0007669"/>
    <property type="project" value="UniProtKB-SubCell"/>
</dbReference>
<keyword evidence="6" id="KW-1185">Reference proteome</keyword>
<evidence type="ECO:0000256" key="2">
    <source>
        <dbReference type="ARBA" id="ARBA00023242"/>
    </source>
</evidence>
<dbReference type="AlphaFoldDB" id="A0AAN9IVT5"/>
<dbReference type="Gene3D" id="2.60.200.20">
    <property type="match status" value="1"/>
</dbReference>
<evidence type="ECO:0000313" key="6">
    <source>
        <dbReference type="Proteomes" id="UP001372338"/>
    </source>
</evidence>
<comment type="caution">
    <text evidence="5">The sequence shown here is derived from an EMBL/GenBank/DDBJ whole genome shotgun (WGS) entry which is preliminary data.</text>
</comment>
<feature type="region of interest" description="Disordered" evidence="3">
    <location>
        <begin position="1"/>
        <end position="43"/>
    </location>
</feature>
<dbReference type="PANTHER" id="PTHR21712:SF29">
    <property type="entry name" value="PRE-RRNA-PROCESSING PROTEIN FHL1"/>
    <property type="match status" value="1"/>
</dbReference>
<dbReference type="Proteomes" id="UP001372338">
    <property type="component" value="Unassembled WGS sequence"/>
</dbReference>
<dbReference type="InterPro" id="IPR008984">
    <property type="entry name" value="SMAD_FHA_dom_sf"/>
</dbReference>
<evidence type="ECO:0000259" key="4">
    <source>
        <dbReference type="PROSITE" id="PS50006"/>
    </source>
</evidence>
<proteinExistence type="predicted"/>
<dbReference type="GO" id="GO:0043565">
    <property type="term" value="F:sequence-specific DNA binding"/>
    <property type="evidence" value="ECO:0007669"/>
    <property type="project" value="TreeGrafter"/>
</dbReference>
<dbReference type="InterPro" id="IPR045178">
    <property type="entry name" value="Fhl1/FHA1"/>
</dbReference>
<reference evidence="5 6" key="1">
    <citation type="submission" date="2024-01" db="EMBL/GenBank/DDBJ databases">
        <title>The genomes of 5 underutilized Papilionoideae crops provide insights into root nodulation and disease resistanc.</title>
        <authorList>
            <person name="Yuan L."/>
        </authorList>
    </citation>
    <scope>NUCLEOTIDE SEQUENCE [LARGE SCALE GENOMIC DNA]</scope>
    <source>
        <strain evidence="5">ZHUSHIDOU_FW_LH</strain>
        <tissue evidence="5">Leaf</tissue>
    </source>
</reference>
<sequence>MEIPTTAYAPHSAPSSPCASVPGSAPAPASPCASVPDSAPAPTPASAPASAAAAIAEKKFGFAKLQGVDFEYYMKKYSILLGRNSSTSKVDVDLADLGGGTAVSRYHARIFYDFPRRRFSLEVLGRNGCYLEGVLYLPGNPPVKLDSQDHLRIGQKEFYFLLPSRGITRRPTPFHAPPPMAPPLAGAADVAIYDDDVKPPGAAVADGGANADDKATADDGKIVENDKKKVKLEDEFLIAGTMDFSLLPRRPWLEYGFALENPSFYLACYLSEPKSDGSDNADVKVNDDIEIGDSDEKNVNE</sequence>
<accession>A0AAN9IVT5</accession>
<dbReference type="EMBL" id="JAYWIO010000001">
    <property type="protein sequence ID" value="KAK7287385.1"/>
    <property type="molecule type" value="Genomic_DNA"/>
</dbReference>
<feature type="region of interest" description="Disordered" evidence="3">
    <location>
        <begin position="274"/>
        <end position="301"/>
    </location>
</feature>
<keyword evidence="2" id="KW-0539">Nucleus</keyword>
<dbReference type="Pfam" id="PF00498">
    <property type="entry name" value="FHA"/>
    <property type="match status" value="1"/>
</dbReference>
<feature type="compositionally biased region" description="Basic and acidic residues" evidence="3">
    <location>
        <begin position="274"/>
        <end position="287"/>
    </location>
</feature>
<dbReference type="PROSITE" id="PS50006">
    <property type="entry name" value="FHA_DOMAIN"/>
    <property type="match status" value="1"/>
</dbReference>
<feature type="domain" description="FHA" evidence="4">
    <location>
        <begin position="79"/>
        <end position="136"/>
    </location>
</feature>
<evidence type="ECO:0000256" key="3">
    <source>
        <dbReference type="SAM" id="MobiDB-lite"/>
    </source>
</evidence>
<dbReference type="SMART" id="SM00240">
    <property type="entry name" value="FHA"/>
    <property type="match status" value="1"/>
</dbReference>
<feature type="compositionally biased region" description="Low complexity" evidence="3">
    <location>
        <begin position="7"/>
        <end position="38"/>
    </location>
</feature>
<dbReference type="InterPro" id="IPR000253">
    <property type="entry name" value="FHA_dom"/>
</dbReference>
<dbReference type="CDD" id="cd22701">
    <property type="entry name" value="FHA_FKH1-like"/>
    <property type="match status" value="1"/>
</dbReference>
<comment type="subcellular location">
    <subcellularLocation>
        <location evidence="1">Nucleus</location>
    </subcellularLocation>
</comment>
<name>A0AAN9IVT5_CROPI</name>
<dbReference type="FunFam" id="2.60.200.20:FF:000014">
    <property type="entry name" value="FHA domain-containing protein FHA2"/>
    <property type="match status" value="1"/>
</dbReference>
<evidence type="ECO:0000313" key="5">
    <source>
        <dbReference type="EMBL" id="KAK7287385.1"/>
    </source>
</evidence>
<dbReference type="PANTHER" id="PTHR21712">
    <property type="entry name" value="PRE-RRNA-PROCESSING PROTEIN FHL1"/>
    <property type="match status" value="1"/>
</dbReference>